<keyword evidence="1" id="KW-0812">Transmembrane</keyword>
<organism evidence="2">
    <name type="scientific">Schlesneria paludicola</name>
    <dbReference type="NCBI Taxonomy" id="360056"/>
    <lineage>
        <taxon>Bacteria</taxon>
        <taxon>Pseudomonadati</taxon>
        <taxon>Planctomycetota</taxon>
        <taxon>Planctomycetia</taxon>
        <taxon>Planctomycetales</taxon>
        <taxon>Planctomycetaceae</taxon>
        <taxon>Schlesneria</taxon>
    </lineage>
</organism>
<sequence>MNGPPPAAATPGRGPAWIILAVALAWIGVLLVLVLSAANPVVVNRAQVLEADVIVLGEWQPGPTPRLTVERTWKSNLAEPSVEVRPWDGASPRGRVIVPLTRVSSRLFTVTHGRLPNPPEHPAAGRMRREITTAEVRPQVYPATDAVIRQLEGFLSPPNNP</sequence>
<evidence type="ECO:0000313" key="2">
    <source>
        <dbReference type="EMBL" id="HGT38560.1"/>
    </source>
</evidence>
<name>A0A7C4QMF4_9PLAN</name>
<protein>
    <submittedName>
        <fullName evidence="2">Uncharacterized protein</fullName>
    </submittedName>
</protein>
<accession>A0A7C4QMF4</accession>
<evidence type="ECO:0000256" key="1">
    <source>
        <dbReference type="SAM" id="Phobius"/>
    </source>
</evidence>
<proteinExistence type="predicted"/>
<feature type="transmembrane region" description="Helical" evidence="1">
    <location>
        <begin position="16"/>
        <end position="38"/>
    </location>
</feature>
<comment type="caution">
    <text evidence="2">The sequence shown here is derived from an EMBL/GenBank/DDBJ whole genome shotgun (WGS) entry which is preliminary data.</text>
</comment>
<keyword evidence="1" id="KW-0472">Membrane</keyword>
<dbReference type="EMBL" id="DSVQ01000010">
    <property type="protein sequence ID" value="HGT38560.1"/>
    <property type="molecule type" value="Genomic_DNA"/>
</dbReference>
<keyword evidence="1" id="KW-1133">Transmembrane helix</keyword>
<dbReference type="AlphaFoldDB" id="A0A7C4QMF4"/>
<gene>
    <name evidence="2" type="ORF">ENS64_04770</name>
</gene>
<reference evidence="2" key="1">
    <citation type="journal article" date="2020" name="mSystems">
        <title>Genome- and Community-Level Interaction Insights into Carbon Utilization and Element Cycling Functions of Hydrothermarchaeota in Hydrothermal Sediment.</title>
        <authorList>
            <person name="Zhou Z."/>
            <person name="Liu Y."/>
            <person name="Xu W."/>
            <person name="Pan J."/>
            <person name="Luo Z.H."/>
            <person name="Li M."/>
        </authorList>
    </citation>
    <scope>NUCLEOTIDE SEQUENCE [LARGE SCALE GENOMIC DNA]</scope>
    <source>
        <strain evidence="2">SpSt-508</strain>
    </source>
</reference>